<feature type="transmembrane region" description="Helical" evidence="2">
    <location>
        <begin position="260"/>
        <end position="281"/>
    </location>
</feature>
<protein>
    <recommendedName>
        <fullName evidence="5">Mll5186 protein</fullName>
    </recommendedName>
</protein>
<keyword evidence="1" id="KW-0175">Coiled coil</keyword>
<accession>A0ABT1C6L3</accession>
<feature type="transmembrane region" description="Helical" evidence="2">
    <location>
        <begin position="28"/>
        <end position="54"/>
    </location>
</feature>
<dbReference type="Proteomes" id="UP001205906">
    <property type="component" value="Unassembled WGS sequence"/>
</dbReference>
<organism evidence="3 4">
    <name type="scientific">Mesorhizobium liriopis</name>
    <dbReference type="NCBI Taxonomy" id="2953882"/>
    <lineage>
        <taxon>Bacteria</taxon>
        <taxon>Pseudomonadati</taxon>
        <taxon>Pseudomonadota</taxon>
        <taxon>Alphaproteobacteria</taxon>
        <taxon>Hyphomicrobiales</taxon>
        <taxon>Phyllobacteriaceae</taxon>
        <taxon>Mesorhizobium</taxon>
    </lineage>
</organism>
<keyword evidence="4" id="KW-1185">Reference proteome</keyword>
<evidence type="ECO:0000313" key="3">
    <source>
        <dbReference type="EMBL" id="MCO6050392.1"/>
    </source>
</evidence>
<feature type="coiled-coil region" evidence="1">
    <location>
        <begin position="236"/>
        <end position="263"/>
    </location>
</feature>
<feature type="transmembrane region" description="Helical" evidence="2">
    <location>
        <begin position="66"/>
        <end position="90"/>
    </location>
</feature>
<reference evidence="3 4" key="1">
    <citation type="submission" date="2022-06" db="EMBL/GenBank/DDBJ databases">
        <title>Mesorhizobium sp. strain RP14 Genome sequencing and assembly.</title>
        <authorList>
            <person name="Kim I."/>
        </authorList>
    </citation>
    <scope>NUCLEOTIDE SEQUENCE [LARGE SCALE GENOMIC DNA]</scope>
    <source>
        <strain evidence="4">RP14(2022)</strain>
    </source>
</reference>
<dbReference type="EMBL" id="JAMXQS010000005">
    <property type="protein sequence ID" value="MCO6050392.1"/>
    <property type="molecule type" value="Genomic_DNA"/>
</dbReference>
<gene>
    <name evidence="3" type="ORF">NGM99_11425</name>
</gene>
<comment type="caution">
    <text evidence="3">The sequence shown here is derived from an EMBL/GenBank/DDBJ whole genome shotgun (WGS) entry which is preliminary data.</text>
</comment>
<sequence length="302" mass="30939">MALSPTPGAVVVETGTERDETSYVDWPAILAGTVISLAISFLLLTFGSALGLSFASPYRGEGVSAFWFAVIAGLWLLWVQVSACLAGGYLTGRLRRRKFDATEDESDVRDGSHGLVVWGLGVLIGATILVSSVTGAVSTAATAVGSAAGGAASTATTAAAAFGAQADGPNFDTLIDRYLRGNGTAESAAPQGSREEVGRILNTLADGEISADDRTYLAQSLAARTGIDQPTAEARVNDLVTAAQQAEQAARDAAEKARKATLIAAFATAASLLIAAVGAYFGATLGGRHRDQGTVVAGWSRR</sequence>
<evidence type="ECO:0000256" key="1">
    <source>
        <dbReference type="SAM" id="Coils"/>
    </source>
</evidence>
<evidence type="ECO:0008006" key="5">
    <source>
        <dbReference type="Google" id="ProtNLM"/>
    </source>
</evidence>
<evidence type="ECO:0000313" key="4">
    <source>
        <dbReference type="Proteomes" id="UP001205906"/>
    </source>
</evidence>
<name>A0ABT1C6L3_9HYPH</name>
<keyword evidence="2" id="KW-0472">Membrane</keyword>
<proteinExistence type="predicted"/>
<keyword evidence="2" id="KW-1133">Transmembrane helix</keyword>
<evidence type="ECO:0000256" key="2">
    <source>
        <dbReference type="SAM" id="Phobius"/>
    </source>
</evidence>
<keyword evidence="2" id="KW-0812">Transmembrane</keyword>
<dbReference type="RefSeq" id="WP_252818980.1">
    <property type="nucleotide sequence ID" value="NZ_JAMXQS010000005.1"/>
</dbReference>